<name>A0A9Q0S324_9DIPT</name>
<reference evidence="12" key="1">
    <citation type="submission" date="2022-07" db="EMBL/GenBank/DDBJ databases">
        <authorList>
            <person name="Trinca V."/>
            <person name="Uliana J.V.C."/>
            <person name="Torres T.T."/>
            <person name="Ward R.J."/>
            <person name="Monesi N."/>
        </authorList>
    </citation>
    <scope>NUCLEOTIDE SEQUENCE</scope>
    <source>
        <strain evidence="12">HSMRA1968</strain>
        <tissue evidence="12">Whole embryos</tissue>
    </source>
</reference>
<feature type="domain" description="G-protein coupled receptors family 1 profile" evidence="11">
    <location>
        <begin position="55"/>
        <end position="300"/>
    </location>
</feature>
<comment type="similarity">
    <text evidence="2 9">Belongs to the G-protein coupled receptor 1 family.</text>
</comment>
<dbReference type="Proteomes" id="UP001151699">
    <property type="component" value="Chromosome B"/>
</dbReference>
<gene>
    <name evidence="12" type="primary">RYa-R_0</name>
    <name evidence="12" type="ORF">Bhyg_06550</name>
</gene>
<keyword evidence="7 9" id="KW-0675">Receptor</keyword>
<keyword evidence="8 9" id="KW-0807">Transducer</keyword>
<sequence length="351" mass="40637">MWNSSGKIIWNSRGKTVSNSSENDFILDTDSIDLATLREEVIIFCQIIAVIGLLGNALVLFILAKTPKMQTIITKFIANLAVTDLLFFIIVISRRLYYRLNGATTNIVLCKFATYLATVLTETSNFTLVVISIERCIIIKYPFVKIAPKYYNLSICFIWLLAAIKRSPILIVSKLITLSNNKTRCVQDWQTKEYMDAMSWSIIIFDVIIPLAIILTCYISIWRNAQQNSIDEVKRRHIKMARMIFVIIVAYIVTLTPYYNFYGLAMLSKEFRTRIQDKTSFHSVVICLLVIHSSMNPFIYCFKNKRFRKRFKELILRRISRMKDEREIKARKKKILKPDAGAGTGHINRIV</sequence>
<dbReference type="PANTHER" id="PTHR45695">
    <property type="entry name" value="LEUCOKININ RECEPTOR-RELATED"/>
    <property type="match status" value="1"/>
</dbReference>
<dbReference type="AlphaFoldDB" id="A0A9Q0S324"/>
<evidence type="ECO:0000256" key="9">
    <source>
        <dbReference type="RuleBase" id="RU000688"/>
    </source>
</evidence>
<evidence type="ECO:0000256" key="5">
    <source>
        <dbReference type="ARBA" id="ARBA00023040"/>
    </source>
</evidence>
<dbReference type="InterPro" id="IPR000276">
    <property type="entry name" value="GPCR_Rhodpsn"/>
</dbReference>
<evidence type="ECO:0000256" key="3">
    <source>
        <dbReference type="ARBA" id="ARBA00022692"/>
    </source>
</evidence>
<dbReference type="OrthoDB" id="2101615at2759"/>
<comment type="caution">
    <text evidence="12">The sequence shown here is derived from an EMBL/GenBank/DDBJ whole genome shotgun (WGS) entry which is preliminary data.</text>
</comment>
<keyword evidence="13" id="KW-1185">Reference proteome</keyword>
<feature type="transmembrane region" description="Helical" evidence="10">
    <location>
        <begin position="150"/>
        <end position="177"/>
    </location>
</feature>
<protein>
    <submittedName>
        <fullName evidence="12">RYamide receptor</fullName>
    </submittedName>
</protein>
<dbReference type="Pfam" id="PF00001">
    <property type="entry name" value="7tm_1"/>
    <property type="match status" value="1"/>
</dbReference>
<accession>A0A9Q0S324</accession>
<evidence type="ECO:0000256" key="7">
    <source>
        <dbReference type="ARBA" id="ARBA00023170"/>
    </source>
</evidence>
<keyword evidence="3 9" id="KW-0812">Transmembrane</keyword>
<dbReference type="Gene3D" id="1.20.1070.10">
    <property type="entry name" value="Rhodopsin 7-helix transmembrane proteins"/>
    <property type="match status" value="1"/>
</dbReference>
<dbReference type="PROSITE" id="PS00237">
    <property type="entry name" value="G_PROTEIN_RECEP_F1_1"/>
    <property type="match status" value="1"/>
</dbReference>
<evidence type="ECO:0000259" key="11">
    <source>
        <dbReference type="PROSITE" id="PS50262"/>
    </source>
</evidence>
<dbReference type="EMBL" id="WJQU01000002">
    <property type="protein sequence ID" value="KAJ6641610.1"/>
    <property type="molecule type" value="Genomic_DNA"/>
</dbReference>
<dbReference type="InterPro" id="IPR017452">
    <property type="entry name" value="GPCR_Rhodpsn_7TM"/>
</dbReference>
<feature type="transmembrane region" description="Helical" evidence="10">
    <location>
        <begin position="112"/>
        <end position="138"/>
    </location>
</feature>
<keyword evidence="6 10" id="KW-0472">Membrane</keyword>
<evidence type="ECO:0000313" key="13">
    <source>
        <dbReference type="Proteomes" id="UP001151699"/>
    </source>
</evidence>
<evidence type="ECO:0000256" key="8">
    <source>
        <dbReference type="ARBA" id="ARBA00023224"/>
    </source>
</evidence>
<keyword evidence="4 10" id="KW-1133">Transmembrane helix</keyword>
<dbReference type="CDD" id="cd00637">
    <property type="entry name" value="7tm_classA_rhodopsin-like"/>
    <property type="match status" value="1"/>
</dbReference>
<organism evidence="12 13">
    <name type="scientific">Pseudolycoriella hygida</name>
    <dbReference type="NCBI Taxonomy" id="35572"/>
    <lineage>
        <taxon>Eukaryota</taxon>
        <taxon>Metazoa</taxon>
        <taxon>Ecdysozoa</taxon>
        <taxon>Arthropoda</taxon>
        <taxon>Hexapoda</taxon>
        <taxon>Insecta</taxon>
        <taxon>Pterygota</taxon>
        <taxon>Neoptera</taxon>
        <taxon>Endopterygota</taxon>
        <taxon>Diptera</taxon>
        <taxon>Nematocera</taxon>
        <taxon>Sciaroidea</taxon>
        <taxon>Sciaridae</taxon>
        <taxon>Pseudolycoriella</taxon>
    </lineage>
</organism>
<feature type="transmembrane region" description="Helical" evidence="10">
    <location>
        <begin position="281"/>
        <end position="302"/>
    </location>
</feature>
<evidence type="ECO:0000256" key="1">
    <source>
        <dbReference type="ARBA" id="ARBA00004141"/>
    </source>
</evidence>
<dbReference type="PRINTS" id="PR00237">
    <property type="entry name" value="GPCRRHODOPSN"/>
</dbReference>
<feature type="transmembrane region" description="Helical" evidence="10">
    <location>
        <begin position="243"/>
        <end position="261"/>
    </location>
</feature>
<dbReference type="GO" id="GO:0004930">
    <property type="term" value="F:G protein-coupled receptor activity"/>
    <property type="evidence" value="ECO:0007669"/>
    <property type="project" value="UniProtKB-KW"/>
</dbReference>
<evidence type="ECO:0000256" key="4">
    <source>
        <dbReference type="ARBA" id="ARBA00022989"/>
    </source>
</evidence>
<feature type="transmembrane region" description="Helical" evidence="10">
    <location>
        <begin position="76"/>
        <end position="92"/>
    </location>
</feature>
<evidence type="ECO:0000256" key="2">
    <source>
        <dbReference type="ARBA" id="ARBA00010663"/>
    </source>
</evidence>
<dbReference type="GO" id="GO:0005886">
    <property type="term" value="C:plasma membrane"/>
    <property type="evidence" value="ECO:0007669"/>
    <property type="project" value="TreeGrafter"/>
</dbReference>
<dbReference type="PROSITE" id="PS50262">
    <property type="entry name" value="G_PROTEIN_RECEP_F1_2"/>
    <property type="match status" value="1"/>
</dbReference>
<evidence type="ECO:0000256" key="10">
    <source>
        <dbReference type="SAM" id="Phobius"/>
    </source>
</evidence>
<feature type="transmembrane region" description="Helical" evidence="10">
    <location>
        <begin position="41"/>
        <end position="64"/>
    </location>
</feature>
<comment type="subcellular location">
    <subcellularLocation>
        <location evidence="1">Membrane</location>
        <topology evidence="1">Multi-pass membrane protein</topology>
    </subcellularLocation>
</comment>
<dbReference type="PANTHER" id="PTHR45695:SF9">
    <property type="entry name" value="LEUCOKININ RECEPTOR"/>
    <property type="match status" value="1"/>
</dbReference>
<proteinExistence type="inferred from homology"/>
<dbReference type="SUPFAM" id="SSF81321">
    <property type="entry name" value="Family A G protein-coupled receptor-like"/>
    <property type="match status" value="1"/>
</dbReference>
<feature type="transmembrane region" description="Helical" evidence="10">
    <location>
        <begin position="197"/>
        <end position="222"/>
    </location>
</feature>
<evidence type="ECO:0000256" key="6">
    <source>
        <dbReference type="ARBA" id="ARBA00023136"/>
    </source>
</evidence>
<evidence type="ECO:0000313" key="12">
    <source>
        <dbReference type="EMBL" id="KAJ6641610.1"/>
    </source>
</evidence>
<keyword evidence="5 9" id="KW-0297">G-protein coupled receptor</keyword>